<keyword evidence="2" id="KW-1185">Reference proteome</keyword>
<dbReference type="EMBL" id="AXCM01007463">
    <property type="status" value="NOT_ANNOTATED_CDS"/>
    <property type="molecule type" value="Genomic_DNA"/>
</dbReference>
<dbReference type="VEuPathDB" id="VectorBase:ACUA008281"/>
<dbReference type="AlphaFoldDB" id="A0A182M348"/>
<sequence>MVNAMPDRAHYAQMHKWQHSLHPEMFLTQRGKGIMRRSTEDWLQKNTYLPYIRSISPTSSTDIRAMEARIPVLFRDPATAPLRKLSVDLIKTYKHINEVGKIDGPC</sequence>
<dbReference type="STRING" id="139723.A0A182M348"/>
<protein>
    <submittedName>
        <fullName evidence="1">Uncharacterized protein</fullName>
    </submittedName>
</protein>
<organism evidence="1 2">
    <name type="scientific">Anopheles culicifacies</name>
    <dbReference type="NCBI Taxonomy" id="139723"/>
    <lineage>
        <taxon>Eukaryota</taxon>
        <taxon>Metazoa</taxon>
        <taxon>Ecdysozoa</taxon>
        <taxon>Arthropoda</taxon>
        <taxon>Hexapoda</taxon>
        <taxon>Insecta</taxon>
        <taxon>Pterygota</taxon>
        <taxon>Neoptera</taxon>
        <taxon>Endopterygota</taxon>
        <taxon>Diptera</taxon>
        <taxon>Nematocera</taxon>
        <taxon>Culicoidea</taxon>
        <taxon>Culicidae</taxon>
        <taxon>Anophelinae</taxon>
        <taxon>Anopheles</taxon>
        <taxon>culicifacies species complex</taxon>
    </lineage>
</organism>
<dbReference type="EnsemblMetazoa" id="ACUA008281-RA">
    <property type="protein sequence ID" value="ACUA008281-PA"/>
    <property type="gene ID" value="ACUA008281"/>
</dbReference>
<proteinExistence type="predicted"/>
<dbReference type="Proteomes" id="UP000075883">
    <property type="component" value="Unassembled WGS sequence"/>
</dbReference>
<accession>A0A182M348</accession>
<reference evidence="2" key="1">
    <citation type="submission" date="2013-09" db="EMBL/GenBank/DDBJ databases">
        <title>The Genome Sequence of Anopheles culicifacies species A.</title>
        <authorList>
            <consortium name="The Broad Institute Genomics Platform"/>
            <person name="Neafsey D.E."/>
            <person name="Besansky N."/>
            <person name="Howell P."/>
            <person name="Walton C."/>
            <person name="Young S.K."/>
            <person name="Zeng Q."/>
            <person name="Gargeya S."/>
            <person name="Fitzgerald M."/>
            <person name="Haas B."/>
            <person name="Abouelleil A."/>
            <person name="Allen A.W."/>
            <person name="Alvarado L."/>
            <person name="Arachchi H.M."/>
            <person name="Berlin A.M."/>
            <person name="Chapman S.B."/>
            <person name="Gainer-Dewar J."/>
            <person name="Goldberg J."/>
            <person name="Griggs A."/>
            <person name="Gujja S."/>
            <person name="Hansen M."/>
            <person name="Howarth C."/>
            <person name="Imamovic A."/>
            <person name="Ireland A."/>
            <person name="Larimer J."/>
            <person name="McCowan C."/>
            <person name="Murphy C."/>
            <person name="Pearson M."/>
            <person name="Poon T.W."/>
            <person name="Priest M."/>
            <person name="Roberts A."/>
            <person name="Saif S."/>
            <person name="Shea T."/>
            <person name="Sisk P."/>
            <person name="Sykes S."/>
            <person name="Wortman J."/>
            <person name="Nusbaum C."/>
            <person name="Birren B."/>
        </authorList>
    </citation>
    <scope>NUCLEOTIDE SEQUENCE [LARGE SCALE GENOMIC DNA]</scope>
    <source>
        <strain evidence="2">A-37</strain>
    </source>
</reference>
<evidence type="ECO:0000313" key="1">
    <source>
        <dbReference type="EnsemblMetazoa" id="ACUA008281-PA"/>
    </source>
</evidence>
<evidence type="ECO:0000313" key="2">
    <source>
        <dbReference type="Proteomes" id="UP000075883"/>
    </source>
</evidence>
<name>A0A182M348_9DIPT</name>
<reference evidence="1" key="2">
    <citation type="submission" date="2020-05" db="UniProtKB">
        <authorList>
            <consortium name="EnsemblMetazoa"/>
        </authorList>
    </citation>
    <scope>IDENTIFICATION</scope>
    <source>
        <strain evidence="1">A-37</strain>
    </source>
</reference>